<dbReference type="SUPFAM" id="SSF46626">
    <property type="entry name" value="Cytochrome c"/>
    <property type="match status" value="1"/>
</dbReference>
<keyword evidence="12" id="KW-1185">Reference proteome</keyword>
<dbReference type="InterPro" id="IPR036909">
    <property type="entry name" value="Cyt_c-like_dom_sf"/>
</dbReference>
<keyword evidence="7 8" id="KW-0408">Iron</keyword>
<evidence type="ECO:0000313" key="12">
    <source>
        <dbReference type="Proteomes" id="UP001155220"/>
    </source>
</evidence>
<dbReference type="PANTHER" id="PTHR35008:SF4">
    <property type="entry name" value="BLL4482 PROTEIN"/>
    <property type="match status" value="1"/>
</dbReference>
<keyword evidence="4" id="KW-0679">Respiratory chain</keyword>
<dbReference type="PANTHER" id="PTHR35008">
    <property type="entry name" value="BLL4482 PROTEIN-RELATED"/>
    <property type="match status" value="1"/>
</dbReference>
<dbReference type="GO" id="GO:0005506">
    <property type="term" value="F:iron ion binding"/>
    <property type="evidence" value="ECO:0007669"/>
    <property type="project" value="InterPro"/>
</dbReference>
<feature type="region of interest" description="Disordered" evidence="9">
    <location>
        <begin position="62"/>
        <end position="87"/>
    </location>
</feature>
<sequence>MMRWGLVLAAAVAAGVGLWTFMALPGGGEAGLLRPADAAVVAEGRALYAANCASCHGEGLEGQPDWRSPGPDGLMPAPPHDESGHTWHHDDETLFRLTKLGPAAVVGGDYESAMPAYEDMFSDEEIIAVLSYIKSTWPEEIRTRHDSLNAARAKSK</sequence>
<name>A0A9X2H7B7_9HYPH</name>
<keyword evidence="5 8" id="KW-0479">Metal-binding</keyword>
<comment type="cofactor">
    <cofactor evidence="1">
        <name>heme c</name>
        <dbReference type="ChEBI" id="CHEBI:61717"/>
    </cofactor>
</comment>
<evidence type="ECO:0000256" key="2">
    <source>
        <dbReference type="ARBA" id="ARBA00022448"/>
    </source>
</evidence>
<organism evidence="11 12">
    <name type="scientific">Aurantimonas marianensis</name>
    <dbReference type="NCBI Taxonomy" id="2920428"/>
    <lineage>
        <taxon>Bacteria</taxon>
        <taxon>Pseudomonadati</taxon>
        <taxon>Pseudomonadota</taxon>
        <taxon>Alphaproteobacteria</taxon>
        <taxon>Hyphomicrobiales</taxon>
        <taxon>Aurantimonadaceae</taxon>
        <taxon>Aurantimonas</taxon>
    </lineage>
</organism>
<keyword evidence="2" id="KW-0813">Transport</keyword>
<evidence type="ECO:0000256" key="1">
    <source>
        <dbReference type="ARBA" id="ARBA00001926"/>
    </source>
</evidence>
<evidence type="ECO:0000256" key="6">
    <source>
        <dbReference type="ARBA" id="ARBA00022982"/>
    </source>
</evidence>
<evidence type="ECO:0000256" key="5">
    <source>
        <dbReference type="ARBA" id="ARBA00022723"/>
    </source>
</evidence>
<reference evidence="11" key="1">
    <citation type="submission" date="2022-03" db="EMBL/GenBank/DDBJ databases">
        <title>Aurantimonas Liuensis sp. Nov., isolated from the hadal seawater of the Mariana Trench.</title>
        <authorList>
            <person name="Liu R."/>
        </authorList>
    </citation>
    <scope>NUCLEOTIDE SEQUENCE</scope>
    <source>
        <strain evidence="11">LRZ36</strain>
    </source>
</reference>
<dbReference type="AlphaFoldDB" id="A0A9X2H7B7"/>
<proteinExistence type="predicted"/>
<protein>
    <submittedName>
        <fullName evidence="11">Cytochrome c</fullName>
    </submittedName>
</protein>
<dbReference type="GO" id="GO:0020037">
    <property type="term" value="F:heme binding"/>
    <property type="evidence" value="ECO:0007669"/>
    <property type="project" value="InterPro"/>
</dbReference>
<evidence type="ECO:0000256" key="4">
    <source>
        <dbReference type="ARBA" id="ARBA00022660"/>
    </source>
</evidence>
<evidence type="ECO:0000259" key="10">
    <source>
        <dbReference type="PROSITE" id="PS51007"/>
    </source>
</evidence>
<dbReference type="InterPro" id="IPR051459">
    <property type="entry name" value="Cytochrome_c-type_DH"/>
</dbReference>
<accession>A0A9X2H7B7</accession>
<evidence type="ECO:0000256" key="9">
    <source>
        <dbReference type="SAM" id="MobiDB-lite"/>
    </source>
</evidence>
<dbReference type="Gene3D" id="1.10.760.10">
    <property type="entry name" value="Cytochrome c-like domain"/>
    <property type="match status" value="1"/>
</dbReference>
<dbReference type="InterPro" id="IPR008168">
    <property type="entry name" value="Cyt_C_IC"/>
</dbReference>
<dbReference type="PRINTS" id="PR00605">
    <property type="entry name" value="CYTCHROMECIC"/>
</dbReference>
<comment type="caution">
    <text evidence="11">The sequence shown here is derived from an EMBL/GenBank/DDBJ whole genome shotgun (WGS) entry which is preliminary data.</text>
</comment>
<dbReference type="GO" id="GO:0009055">
    <property type="term" value="F:electron transfer activity"/>
    <property type="evidence" value="ECO:0007669"/>
    <property type="project" value="InterPro"/>
</dbReference>
<dbReference type="RefSeq" id="WP_253965505.1">
    <property type="nucleotide sequence ID" value="NZ_JALHBS010000104.1"/>
</dbReference>
<dbReference type="InterPro" id="IPR009056">
    <property type="entry name" value="Cyt_c-like_dom"/>
</dbReference>
<gene>
    <name evidence="11" type="ORF">MJ956_16365</name>
</gene>
<evidence type="ECO:0000256" key="7">
    <source>
        <dbReference type="ARBA" id="ARBA00023004"/>
    </source>
</evidence>
<dbReference type="Pfam" id="PF00034">
    <property type="entry name" value="Cytochrom_C"/>
    <property type="match status" value="1"/>
</dbReference>
<dbReference type="PROSITE" id="PS51007">
    <property type="entry name" value="CYTC"/>
    <property type="match status" value="1"/>
</dbReference>
<evidence type="ECO:0000256" key="8">
    <source>
        <dbReference type="PROSITE-ProRule" id="PRU00433"/>
    </source>
</evidence>
<evidence type="ECO:0000313" key="11">
    <source>
        <dbReference type="EMBL" id="MCP3056707.1"/>
    </source>
</evidence>
<keyword evidence="6" id="KW-0249">Electron transport</keyword>
<keyword evidence="3 8" id="KW-0349">Heme</keyword>
<feature type="domain" description="Cytochrome c" evidence="10">
    <location>
        <begin position="39"/>
        <end position="137"/>
    </location>
</feature>
<evidence type="ECO:0000256" key="3">
    <source>
        <dbReference type="ARBA" id="ARBA00022617"/>
    </source>
</evidence>
<dbReference type="Proteomes" id="UP001155220">
    <property type="component" value="Unassembled WGS sequence"/>
</dbReference>
<dbReference type="EMBL" id="JALHBS010000104">
    <property type="protein sequence ID" value="MCP3056707.1"/>
    <property type="molecule type" value="Genomic_DNA"/>
</dbReference>